<keyword evidence="2" id="KW-0460">Magnesium</keyword>
<dbReference type="SUPFAM" id="SSF56655">
    <property type="entry name" value="Carbohydrate phosphatase"/>
    <property type="match status" value="1"/>
</dbReference>
<dbReference type="PANTHER" id="PTHR20854">
    <property type="entry name" value="INOSITOL MONOPHOSPHATASE"/>
    <property type="match status" value="1"/>
</dbReference>
<gene>
    <name evidence="3" type="primary">suhB_3</name>
    <name evidence="3" type="ORF">MBHS_04338</name>
</gene>
<evidence type="ECO:0000313" key="3">
    <source>
        <dbReference type="EMBL" id="SEH08446.1"/>
    </source>
</evidence>
<evidence type="ECO:0000313" key="4">
    <source>
        <dbReference type="Proteomes" id="UP000236724"/>
    </source>
</evidence>
<name>A0A1H6FH08_9GAMM</name>
<dbReference type="Proteomes" id="UP000236724">
    <property type="component" value="Unassembled WGS sequence"/>
</dbReference>
<feature type="binding site" evidence="2">
    <location>
        <position position="231"/>
    </location>
    <ligand>
        <name>Mg(2+)</name>
        <dbReference type="ChEBI" id="CHEBI:18420"/>
        <label>1</label>
        <note>catalytic</note>
    </ligand>
</feature>
<dbReference type="EMBL" id="FMSV02000549">
    <property type="protein sequence ID" value="SEH08446.1"/>
    <property type="molecule type" value="Genomic_DNA"/>
</dbReference>
<dbReference type="Gene3D" id="3.40.190.80">
    <property type="match status" value="1"/>
</dbReference>
<dbReference type="InterPro" id="IPR000760">
    <property type="entry name" value="Inositol_monophosphatase-like"/>
</dbReference>
<dbReference type="Gene3D" id="3.30.540.10">
    <property type="entry name" value="Fructose-1,6-Bisphosphatase, subunit A, domain 1"/>
    <property type="match status" value="1"/>
</dbReference>
<keyword evidence="2" id="KW-0479">Metal-binding</keyword>
<feature type="binding site" evidence="2">
    <location>
        <position position="92"/>
    </location>
    <ligand>
        <name>Mg(2+)</name>
        <dbReference type="ChEBI" id="CHEBI:18420"/>
        <label>1</label>
        <note>catalytic</note>
    </ligand>
</feature>
<sequence>MELEALCDLAIKAAYLAGEVINQYRSSEFEVGHKQVGDSTASQIVTEVDRKAQQVIIETLAPSLEAHNLALLAEESTDDRQRFEKPAFWCIDPLDGTLAFVEKQPGFSVSIALVSQTGEPLIGVVYDPLQKDLYHAIKNRGVFINAKALTLPALDKNAPLLLTTDRSFNQHPWLSQTRQGLEQIAEKSGLPGAGIAFKVGAVMNACTILRQPNYCYFKYPRAGHSGGSVWDYAATACLFHEAGGIATDIYGKTLDLNRRESTFINHKGLLYTADKTLAEQLIILNHQLESSPA</sequence>
<dbReference type="PANTHER" id="PTHR20854:SF4">
    <property type="entry name" value="INOSITOL-1-MONOPHOSPHATASE-RELATED"/>
    <property type="match status" value="1"/>
</dbReference>
<dbReference type="GO" id="GO:0046872">
    <property type="term" value="F:metal ion binding"/>
    <property type="evidence" value="ECO:0007669"/>
    <property type="project" value="UniProtKB-KW"/>
</dbReference>
<proteinExistence type="inferred from homology"/>
<feature type="binding site" evidence="2">
    <location>
        <position position="74"/>
    </location>
    <ligand>
        <name>Mg(2+)</name>
        <dbReference type="ChEBI" id="CHEBI:18420"/>
        <label>1</label>
        <note>catalytic</note>
    </ligand>
</feature>
<evidence type="ECO:0000256" key="2">
    <source>
        <dbReference type="PIRSR" id="PIRSR600760-2"/>
    </source>
</evidence>
<accession>A0A1H6FH08</accession>
<dbReference type="CDD" id="cd01637">
    <property type="entry name" value="IMPase_like"/>
    <property type="match status" value="1"/>
</dbReference>
<feature type="binding site" evidence="2">
    <location>
        <position position="95"/>
    </location>
    <ligand>
        <name>Mg(2+)</name>
        <dbReference type="ChEBI" id="CHEBI:18420"/>
        <label>1</label>
        <note>catalytic</note>
    </ligand>
</feature>
<organism evidence="3 4">
    <name type="scientific">Candidatus Venteria ishoeyi</name>
    <dbReference type="NCBI Taxonomy" id="1899563"/>
    <lineage>
        <taxon>Bacteria</taxon>
        <taxon>Pseudomonadati</taxon>
        <taxon>Pseudomonadota</taxon>
        <taxon>Gammaproteobacteria</taxon>
        <taxon>Thiotrichales</taxon>
        <taxon>Thiotrichaceae</taxon>
        <taxon>Venteria</taxon>
    </lineage>
</organism>
<protein>
    <submittedName>
        <fullName evidence="3">Inositol-1-monophosphatase</fullName>
        <ecNumber evidence="3">3.1.3.25</ecNumber>
    </submittedName>
</protein>
<evidence type="ECO:0000256" key="1">
    <source>
        <dbReference type="ARBA" id="ARBA00009759"/>
    </source>
</evidence>
<dbReference type="GO" id="GO:0008934">
    <property type="term" value="F:inositol monophosphate 1-phosphatase activity"/>
    <property type="evidence" value="ECO:0007669"/>
    <property type="project" value="TreeGrafter"/>
</dbReference>
<dbReference type="GO" id="GO:0007165">
    <property type="term" value="P:signal transduction"/>
    <property type="evidence" value="ECO:0007669"/>
    <property type="project" value="TreeGrafter"/>
</dbReference>
<keyword evidence="3" id="KW-0378">Hydrolase</keyword>
<comment type="cofactor">
    <cofactor evidence="2">
        <name>Mg(2+)</name>
        <dbReference type="ChEBI" id="CHEBI:18420"/>
    </cofactor>
</comment>
<feature type="binding site" evidence="2">
    <location>
        <position position="94"/>
    </location>
    <ligand>
        <name>Mg(2+)</name>
        <dbReference type="ChEBI" id="CHEBI:18420"/>
        <label>1</label>
        <note>catalytic</note>
    </ligand>
</feature>
<dbReference type="GO" id="GO:0006020">
    <property type="term" value="P:inositol metabolic process"/>
    <property type="evidence" value="ECO:0007669"/>
    <property type="project" value="TreeGrafter"/>
</dbReference>
<dbReference type="AlphaFoldDB" id="A0A1H6FH08"/>
<keyword evidence="4" id="KW-1185">Reference proteome</keyword>
<dbReference type="EC" id="3.1.3.25" evidence="3"/>
<dbReference type="PRINTS" id="PR00377">
    <property type="entry name" value="IMPHPHTASES"/>
</dbReference>
<reference evidence="3 4" key="1">
    <citation type="submission" date="2016-10" db="EMBL/GenBank/DDBJ databases">
        <authorList>
            <person name="de Groot N.N."/>
        </authorList>
    </citation>
    <scope>NUCLEOTIDE SEQUENCE [LARGE SCALE GENOMIC DNA]</scope>
    <source>
        <strain evidence="3">MBHS1</strain>
    </source>
</reference>
<comment type="similarity">
    <text evidence="1">Belongs to the inositol monophosphatase superfamily.</text>
</comment>
<dbReference type="Pfam" id="PF00459">
    <property type="entry name" value="Inositol_P"/>
    <property type="match status" value="1"/>
</dbReference>